<feature type="region of interest" description="Disordered" evidence="1">
    <location>
        <begin position="140"/>
        <end position="161"/>
    </location>
</feature>
<feature type="compositionally biased region" description="Basic and acidic residues" evidence="1">
    <location>
        <begin position="242"/>
        <end position="251"/>
    </location>
</feature>
<protein>
    <submittedName>
        <fullName evidence="2">Uncharacterized protein</fullName>
    </submittedName>
</protein>
<dbReference type="EMBL" id="BRYA01000615">
    <property type="protein sequence ID" value="GMI25721.1"/>
    <property type="molecule type" value="Genomic_DNA"/>
</dbReference>
<accession>A0A9W7FZU4</accession>
<organism evidence="2 3">
    <name type="scientific">Triparma columacea</name>
    <dbReference type="NCBI Taxonomy" id="722753"/>
    <lineage>
        <taxon>Eukaryota</taxon>
        <taxon>Sar</taxon>
        <taxon>Stramenopiles</taxon>
        <taxon>Ochrophyta</taxon>
        <taxon>Bolidophyceae</taxon>
        <taxon>Parmales</taxon>
        <taxon>Triparmaceae</taxon>
        <taxon>Triparma</taxon>
    </lineage>
</organism>
<gene>
    <name evidence="2" type="ORF">TrCOL_g9221</name>
</gene>
<feature type="region of interest" description="Disordered" evidence="1">
    <location>
        <begin position="242"/>
        <end position="268"/>
    </location>
</feature>
<dbReference type="OrthoDB" id="196037at2759"/>
<sequence>MAKMSLLDYSWRREIFSSARASQAESSTLSKMTGRTQSYTPIIRPMSLGNNEEELGPLGISESKAVEWLESVMDAEAIRAQRIVDSTSPTSPTPSGLDSLGIVRPMEAGGPLGEMEEMAVNVYQEIKQAESIRSQIGRQQILRQKKPSQGNEGEEEEEEVNYGIFVPPSMVPSSKMGPLGRMESYLKTTISEIRTAEVIRAKLNVGGSAGRRIVRPLDVGGPLGEAERFVSDIQIYEKKRAAETQGLDKGDATSSGKDGGGKLKGRGVVRPMDASVKGPLGEVEEKAVGIVNGIVEEERRRMQNLIENRPMNRDEKGILGVSEKVGVGIFRAPWLVGKTLERVKELLGREGGKEEEEEEDWEGGKEEEEIEV</sequence>
<proteinExistence type="predicted"/>
<dbReference type="AlphaFoldDB" id="A0A9W7FZU4"/>
<feature type="compositionally biased region" description="Acidic residues" evidence="1">
    <location>
        <begin position="353"/>
        <end position="372"/>
    </location>
</feature>
<evidence type="ECO:0000313" key="3">
    <source>
        <dbReference type="Proteomes" id="UP001165065"/>
    </source>
</evidence>
<evidence type="ECO:0000313" key="2">
    <source>
        <dbReference type="EMBL" id="GMI25721.1"/>
    </source>
</evidence>
<evidence type="ECO:0000256" key="1">
    <source>
        <dbReference type="SAM" id="MobiDB-lite"/>
    </source>
</evidence>
<comment type="caution">
    <text evidence="2">The sequence shown here is derived from an EMBL/GenBank/DDBJ whole genome shotgun (WGS) entry which is preliminary data.</text>
</comment>
<name>A0A9W7FZU4_9STRA</name>
<dbReference type="Proteomes" id="UP001165065">
    <property type="component" value="Unassembled WGS sequence"/>
</dbReference>
<keyword evidence="3" id="KW-1185">Reference proteome</keyword>
<feature type="region of interest" description="Disordered" evidence="1">
    <location>
        <begin position="347"/>
        <end position="372"/>
    </location>
</feature>
<feature type="compositionally biased region" description="Polar residues" evidence="1">
    <location>
        <begin position="140"/>
        <end position="151"/>
    </location>
</feature>
<reference evidence="3" key="1">
    <citation type="journal article" date="2023" name="Commun. Biol.">
        <title>Genome analysis of Parmales, the sister group of diatoms, reveals the evolutionary specialization of diatoms from phago-mixotrophs to photoautotrophs.</title>
        <authorList>
            <person name="Ban H."/>
            <person name="Sato S."/>
            <person name="Yoshikawa S."/>
            <person name="Yamada K."/>
            <person name="Nakamura Y."/>
            <person name="Ichinomiya M."/>
            <person name="Sato N."/>
            <person name="Blanc-Mathieu R."/>
            <person name="Endo H."/>
            <person name="Kuwata A."/>
            <person name="Ogata H."/>
        </authorList>
    </citation>
    <scope>NUCLEOTIDE SEQUENCE [LARGE SCALE GENOMIC DNA]</scope>
</reference>